<dbReference type="GO" id="GO:0008168">
    <property type="term" value="F:methyltransferase activity"/>
    <property type="evidence" value="ECO:0007669"/>
    <property type="project" value="UniProtKB-KW"/>
</dbReference>
<name>A0ABT7KNG6_9HYPH</name>
<comment type="caution">
    <text evidence="1">The sequence shown here is derived from an EMBL/GenBank/DDBJ whole genome shotgun (WGS) entry which is preliminary data.</text>
</comment>
<keyword evidence="1" id="KW-0830">Ubiquinone</keyword>
<keyword evidence="1" id="KW-0489">Methyltransferase</keyword>
<organism evidence="1 2">
    <name type="scientific">Rhizobium calliandrae</name>
    <dbReference type="NCBI Taxonomy" id="1312182"/>
    <lineage>
        <taxon>Bacteria</taxon>
        <taxon>Pseudomonadati</taxon>
        <taxon>Pseudomonadota</taxon>
        <taxon>Alphaproteobacteria</taxon>
        <taxon>Hyphomicrobiales</taxon>
        <taxon>Rhizobiaceae</taxon>
        <taxon>Rhizobium/Agrobacterium group</taxon>
        <taxon>Rhizobium</taxon>
    </lineage>
</organism>
<keyword evidence="2" id="KW-1185">Reference proteome</keyword>
<dbReference type="Proteomes" id="UP001172630">
    <property type="component" value="Unassembled WGS sequence"/>
</dbReference>
<dbReference type="GO" id="GO:0032259">
    <property type="term" value="P:methylation"/>
    <property type="evidence" value="ECO:0007669"/>
    <property type="project" value="UniProtKB-KW"/>
</dbReference>
<gene>
    <name evidence="1" type="ORF">PY650_32080</name>
</gene>
<dbReference type="RefSeq" id="WP_285883945.1">
    <property type="nucleotide sequence ID" value="NZ_JARFYN010000071.1"/>
</dbReference>
<evidence type="ECO:0000313" key="2">
    <source>
        <dbReference type="Proteomes" id="UP001172630"/>
    </source>
</evidence>
<sequence>MSEKSTDRTDLPFHPMLELEMEMEIFMSDWLHCNQMSNYVARMVSHDRSDPVRHANLLSSALNELFEISFRSGSTPGRLHCDISRGDHLERIALTFPCAPEQQHLYRHASAKALGGSALERYLDALTNENAVQEDIILLGLAINYDASLSLQNVDGRALTVILDIPVEGLLN</sequence>
<accession>A0ABT7KNG6</accession>
<keyword evidence="1" id="KW-0808">Transferase</keyword>
<proteinExistence type="predicted"/>
<evidence type="ECO:0000313" key="1">
    <source>
        <dbReference type="EMBL" id="MDL2410173.1"/>
    </source>
</evidence>
<protein>
    <submittedName>
        <fullName evidence="1">Ubiquinone biosynthesis methyltransferase UbiE</fullName>
    </submittedName>
</protein>
<reference evidence="1" key="1">
    <citation type="submission" date="2023-06" db="EMBL/GenBank/DDBJ databases">
        <title>Phylogenetic Diversity of Rhizobium strains.</title>
        <authorList>
            <person name="Moura F.T."/>
            <person name="Helene L.C.F."/>
            <person name="Hungria M."/>
        </authorList>
    </citation>
    <scope>NUCLEOTIDE SEQUENCE</scope>
    <source>
        <strain evidence="1">CCGE524</strain>
    </source>
</reference>
<dbReference type="EMBL" id="JARFYN010000071">
    <property type="protein sequence ID" value="MDL2410173.1"/>
    <property type="molecule type" value="Genomic_DNA"/>
</dbReference>